<gene>
    <name evidence="2" type="ORF">NCAST_17_01100</name>
</gene>
<comment type="caution">
    <text evidence="2">The sequence shown here is derived from an EMBL/GenBank/DDBJ whole genome shotgun (WGS) entry which is preliminary data.</text>
</comment>
<dbReference type="EMBL" id="BAFO02000017">
    <property type="protein sequence ID" value="GAD83128.1"/>
    <property type="molecule type" value="Genomic_DNA"/>
</dbReference>
<dbReference type="GeneID" id="91514252"/>
<sequence length="300" mass="33983">MLDRIALGATKREWIIATSIVNVLSVVLTTVLVALVKNADTTAVKISFSLVAVALIVGIATLNASATTIREAQFPKHSAAVLEMIRSVNKALGDENEIRSRLGVTATDAEWQESYLRRVKLYLTFFQHVLADQWSQRRFGENTSVEVVLMKRAGDGKLTVACWATKRPLSLQQRASNRTFYENTEAAKLYRNYVDLGKRAPILLIPDISKYPDYDHFGRDATYRTNSTALFPIYDLNSEFYGFVAVTARNRINMFAEVDRDFWNEAWSVWEPHFVRTIGDYQMRGSLIDEAAIGIRTEQE</sequence>
<keyword evidence="1" id="KW-0812">Transmembrane</keyword>
<protein>
    <submittedName>
        <fullName evidence="2">Uncharacterized protein</fullName>
    </submittedName>
</protein>
<keyword evidence="1" id="KW-0472">Membrane</keyword>
<dbReference type="STRING" id="1824.SAMN05444423_101457"/>
<feature type="transmembrane region" description="Helical" evidence="1">
    <location>
        <begin position="48"/>
        <end position="66"/>
    </location>
</feature>
<dbReference type="RefSeq" id="WP_022565969.1">
    <property type="nucleotide sequence ID" value="NZ_VBUS01000001.1"/>
</dbReference>
<evidence type="ECO:0000256" key="1">
    <source>
        <dbReference type="SAM" id="Phobius"/>
    </source>
</evidence>
<name>U5E9K7_NOCAS</name>
<evidence type="ECO:0000313" key="3">
    <source>
        <dbReference type="Proteomes" id="UP000017048"/>
    </source>
</evidence>
<keyword evidence="3" id="KW-1185">Reference proteome</keyword>
<evidence type="ECO:0000313" key="2">
    <source>
        <dbReference type="EMBL" id="GAD83128.1"/>
    </source>
</evidence>
<accession>U5E9K7</accession>
<feature type="transmembrane region" description="Helical" evidence="1">
    <location>
        <begin position="14"/>
        <end position="36"/>
    </location>
</feature>
<proteinExistence type="predicted"/>
<reference evidence="2 3" key="1">
    <citation type="journal article" date="2014" name="BMC Genomics">
        <title>Genome based analysis of type-I polyketide synthase and nonribosomal peptide synthetase gene clusters in seven strains of five representative Nocardia species.</title>
        <authorList>
            <person name="Komaki H."/>
            <person name="Ichikawa N."/>
            <person name="Hosoyama A."/>
            <person name="Takahashi-Nakaguchi A."/>
            <person name="Matsuzawa T."/>
            <person name="Suzuki K."/>
            <person name="Fujita N."/>
            <person name="Gonoi T."/>
        </authorList>
    </citation>
    <scope>NUCLEOTIDE SEQUENCE [LARGE SCALE GENOMIC DNA]</scope>
    <source>
        <strain evidence="2 3">NBRC 15531</strain>
    </source>
</reference>
<dbReference type="AlphaFoldDB" id="U5E9K7"/>
<keyword evidence="1" id="KW-1133">Transmembrane helix</keyword>
<organism evidence="2 3">
    <name type="scientific">Nocardia asteroides NBRC 15531</name>
    <dbReference type="NCBI Taxonomy" id="1110697"/>
    <lineage>
        <taxon>Bacteria</taxon>
        <taxon>Bacillati</taxon>
        <taxon>Actinomycetota</taxon>
        <taxon>Actinomycetes</taxon>
        <taxon>Mycobacteriales</taxon>
        <taxon>Nocardiaceae</taxon>
        <taxon>Nocardia</taxon>
    </lineage>
</organism>
<dbReference type="Proteomes" id="UP000017048">
    <property type="component" value="Unassembled WGS sequence"/>
</dbReference>